<dbReference type="SUPFAM" id="SSF47413">
    <property type="entry name" value="lambda repressor-like DNA-binding domains"/>
    <property type="match status" value="1"/>
</dbReference>
<accession>A0A1P9X0Y1</accession>
<dbReference type="AlphaFoldDB" id="A0A1P9X0Y1"/>
<dbReference type="Gene3D" id="1.10.260.40">
    <property type="entry name" value="lambda repressor-like DNA-binding domains"/>
    <property type="match status" value="1"/>
</dbReference>
<dbReference type="PANTHER" id="PTHR40455">
    <property type="entry name" value="ANTITOXIN HIGA"/>
    <property type="match status" value="1"/>
</dbReference>
<dbReference type="OrthoDB" id="9796786at2"/>
<dbReference type="GO" id="GO:0006355">
    <property type="term" value="P:regulation of DNA-templated transcription"/>
    <property type="evidence" value="ECO:0007669"/>
    <property type="project" value="InterPro"/>
</dbReference>
<organism evidence="1 2">
    <name type="scientific">Spirosoma montaniterrae</name>
    <dbReference type="NCBI Taxonomy" id="1178516"/>
    <lineage>
        <taxon>Bacteria</taxon>
        <taxon>Pseudomonadati</taxon>
        <taxon>Bacteroidota</taxon>
        <taxon>Cytophagia</taxon>
        <taxon>Cytophagales</taxon>
        <taxon>Cytophagaceae</taxon>
        <taxon>Spirosoma</taxon>
    </lineage>
</organism>
<dbReference type="KEGG" id="smon:AWR27_19335"/>
<gene>
    <name evidence="1" type="ORF">AWR27_19335</name>
</gene>
<sequence length="118" mass="13579">MKLKPLKTEQQYDEMMAWVDEQFDRKPLPDSPEGETLQIALLLIKVYEDEHYPIPAPDPIDAIRLKMEEQGIRNKDFVGRLGSKSYISAVLNRRRPLTLEMAKFFHKELGIPAGVLLG</sequence>
<name>A0A1P9X0Y1_9BACT</name>
<dbReference type="InterPro" id="IPR001387">
    <property type="entry name" value="Cro/C1-type_HTH"/>
</dbReference>
<protein>
    <submittedName>
        <fullName evidence="1">Transcriptional regulator</fullName>
    </submittedName>
</protein>
<dbReference type="EMBL" id="CP014263">
    <property type="protein sequence ID" value="AQG81282.1"/>
    <property type="molecule type" value="Genomic_DNA"/>
</dbReference>
<dbReference type="STRING" id="1178516.AWR27_19335"/>
<proteinExistence type="predicted"/>
<dbReference type="GO" id="GO:0001046">
    <property type="term" value="F:core promoter sequence-specific DNA binding"/>
    <property type="evidence" value="ECO:0007669"/>
    <property type="project" value="TreeGrafter"/>
</dbReference>
<reference evidence="1 2" key="1">
    <citation type="submission" date="2016-01" db="EMBL/GenBank/DDBJ databases">
        <authorList>
            <person name="Oliw E.H."/>
        </authorList>
    </citation>
    <scope>NUCLEOTIDE SEQUENCE [LARGE SCALE GENOMIC DNA]</scope>
    <source>
        <strain evidence="1 2">DY10</strain>
    </source>
</reference>
<dbReference type="PANTHER" id="PTHR40455:SF1">
    <property type="entry name" value="ANTITOXIN HIGA"/>
    <property type="match status" value="1"/>
</dbReference>
<dbReference type="RefSeq" id="WP_077132744.1">
    <property type="nucleotide sequence ID" value="NZ_CP014263.1"/>
</dbReference>
<evidence type="ECO:0000313" key="2">
    <source>
        <dbReference type="Proteomes" id="UP000187941"/>
    </source>
</evidence>
<dbReference type="InterPro" id="IPR039060">
    <property type="entry name" value="Antitox_HigA"/>
</dbReference>
<evidence type="ECO:0000313" key="1">
    <source>
        <dbReference type="EMBL" id="AQG81282.1"/>
    </source>
</evidence>
<dbReference type="InterPro" id="IPR010982">
    <property type="entry name" value="Lambda_DNA-bd_dom_sf"/>
</dbReference>
<keyword evidence="2" id="KW-1185">Reference proteome</keyword>
<dbReference type="Proteomes" id="UP000187941">
    <property type="component" value="Chromosome"/>
</dbReference>
<dbReference type="CDD" id="cd00093">
    <property type="entry name" value="HTH_XRE"/>
    <property type="match status" value="1"/>
</dbReference>